<dbReference type="GO" id="GO:0003677">
    <property type="term" value="F:DNA binding"/>
    <property type="evidence" value="ECO:0007669"/>
    <property type="project" value="InterPro"/>
</dbReference>
<gene>
    <name evidence="6" type="ORF">METZ01_LOCUS276607</name>
</gene>
<dbReference type="InterPro" id="IPR000212">
    <property type="entry name" value="DNA_helicase_UvrD/REP"/>
</dbReference>
<dbReference type="GO" id="GO:0005524">
    <property type="term" value="F:ATP binding"/>
    <property type="evidence" value="ECO:0007669"/>
    <property type="project" value="UniProtKB-KW"/>
</dbReference>
<keyword evidence="2" id="KW-0378">Hydrolase</keyword>
<dbReference type="InterPro" id="IPR013986">
    <property type="entry name" value="DExx_box_DNA_helicase_dom_sf"/>
</dbReference>
<evidence type="ECO:0000259" key="5">
    <source>
        <dbReference type="PROSITE" id="PS51198"/>
    </source>
</evidence>
<evidence type="ECO:0000256" key="1">
    <source>
        <dbReference type="ARBA" id="ARBA00022741"/>
    </source>
</evidence>
<keyword evidence="3" id="KW-0347">Helicase</keyword>
<dbReference type="InterPro" id="IPR014016">
    <property type="entry name" value="UvrD-like_ATP-bd"/>
</dbReference>
<dbReference type="Gene3D" id="3.40.50.300">
    <property type="entry name" value="P-loop containing nucleotide triphosphate hydrolases"/>
    <property type="match status" value="1"/>
</dbReference>
<dbReference type="AlphaFoldDB" id="A0A382KK04"/>
<keyword evidence="4" id="KW-0067">ATP-binding</keyword>
<dbReference type="SUPFAM" id="SSF52540">
    <property type="entry name" value="P-loop containing nucleoside triphosphate hydrolases"/>
    <property type="match status" value="1"/>
</dbReference>
<dbReference type="GO" id="GO:0016787">
    <property type="term" value="F:hydrolase activity"/>
    <property type="evidence" value="ECO:0007669"/>
    <property type="project" value="UniProtKB-KW"/>
</dbReference>
<evidence type="ECO:0000256" key="3">
    <source>
        <dbReference type="ARBA" id="ARBA00022806"/>
    </source>
</evidence>
<dbReference type="PANTHER" id="PTHR11070:SF3">
    <property type="entry name" value="DNA 3'-5' HELICASE"/>
    <property type="match status" value="1"/>
</dbReference>
<evidence type="ECO:0000256" key="2">
    <source>
        <dbReference type="ARBA" id="ARBA00022801"/>
    </source>
</evidence>
<keyword evidence="1" id="KW-0547">Nucleotide-binding</keyword>
<sequence>MPIPLNPDQQHIVEHRDGPALVIAGAGSGKTRVVTQRVAHLIHSGVPASSILLLTFTNKAAREMALRAARQQGVEPDQQKILNGTFHSMASRFLRRSAKMLHYENQFSILDASDSRDLIRAAIAEKIGKPGRNFPKPSVLSSVFSLAFNRNCTRESVMQSNYVKRHFNLNELISLEYPHLENYLEELLLILGRYREKKRASQSMDFDDLLENWLELLLKYGEGLSLKKQLQYILVDEYQDTNHIQASILEEPAKPHQNLMVVGDDAQSIY</sequence>
<proteinExistence type="predicted"/>
<dbReference type="GO" id="GO:0000725">
    <property type="term" value="P:recombinational repair"/>
    <property type="evidence" value="ECO:0007669"/>
    <property type="project" value="TreeGrafter"/>
</dbReference>
<dbReference type="GO" id="GO:0043138">
    <property type="term" value="F:3'-5' DNA helicase activity"/>
    <property type="evidence" value="ECO:0007669"/>
    <property type="project" value="TreeGrafter"/>
</dbReference>
<dbReference type="GO" id="GO:0005829">
    <property type="term" value="C:cytosol"/>
    <property type="evidence" value="ECO:0007669"/>
    <property type="project" value="TreeGrafter"/>
</dbReference>
<feature type="non-terminal residue" evidence="6">
    <location>
        <position position="270"/>
    </location>
</feature>
<dbReference type="EMBL" id="UINC01080635">
    <property type="protein sequence ID" value="SVC23753.1"/>
    <property type="molecule type" value="Genomic_DNA"/>
</dbReference>
<reference evidence="6" key="1">
    <citation type="submission" date="2018-05" db="EMBL/GenBank/DDBJ databases">
        <authorList>
            <person name="Lanie J.A."/>
            <person name="Ng W.-L."/>
            <person name="Kazmierczak K.M."/>
            <person name="Andrzejewski T.M."/>
            <person name="Davidsen T.M."/>
            <person name="Wayne K.J."/>
            <person name="Tettelin H."/>
            <person name="Glass J.I."/>
            <person name="Rusch D."/>
            <person name="Podicherti R."/>
            <person name="Tsui H.-C.T."/>
            <person name="Winkler M.E."/>
        </authorList>
    </citation>
    <scope>NUCLEOTIDE SEQUENCE</scope>
</reference>
<dbReference type="CDD" id="cd17932">
    <property type="entry name" value="DEXQc_UvrD"/>
    <property type="match status" value="1"/>
</dbReference>
<organism evidence="6">
    <name type="scientific">marine metagenome</name>
    <dbReference type="NCBI Taxonomy" id="408172"/>
    <lineage>
        <taxon>unclassified sequences</taxon>
        <taxon>metagenomes</taxon>
        <taxon>ecological metagenomes</taxon>
    </lineage>
</organism>
<evidence type="ECO:0000256" key="4">
    <source>
        <dbReference type="ARBA" id="ARBA00022840"/>
    </source>
</evidence>
<protein>
    <recommendedName>
        <fullName evidence="5">UvrD-like helicase ATP-binding domain-containing protein</fullName>
    </recommendedName>
</protein>
<evidence type="ECO:0000313" key="6">
    <source>
        <dbReference type="EMBL" id="SVC23753.1"/>
    </source>
</evidence>
<dbReference type="Pfam" id="PF00580">
    <property type="entry name" value="UvrD-helicase"/>
    <property type="match status" value="1"/>
</dbReference>
<name>A0A382KK04_9ZZZZ</name>
<dbReference type="Gene3D" id="1.10.10.160">
    <property type="match status" value="1"/>
</dbReference>
<dbReference type="InterPro" id="IPR027417">
    <property type="entry name" value="P-loop_NTPase"/>
</dbReference>
<dbReference type="PANTHER" id="PTHR11070">
    <property type="entry name" value="UVRD / RECB / PCRA DNA HELICASE FAMILY MEMBER"/>
    <property type="match status" value="1"/>
</dbReference>
<feature type="domain" description="UvrD-like helicase ATP-binding" evidence="5">
    <location>
        <begin position="3"/>
        <end position="270"/>
    </location>
</feature>
<accession>A0A382KK04</accession>
<dbReference type="PROSITE" id="PS51198">
    <property type="entry name" value="UVRD_HELICASE_ATP_BIND"/>
    <property type="match status" value="1"/>
</dbReference>